<evidence type="ECO:0000313" key="2">
    <source>
        <dbReference type="EMBL" id="CAF9930071.1"/>
    </source>
</evidence>
<dbReference type="Gene3D" id="3.40.630.30">
    <property type="match status" value="1"/>
</dbReference>
<dbReference type="GO" id="GO:0016747">
    <property type="term" value="F:acyltransferase activity, transferring groups other than amino-acyl groups"/>
    <property type="evidence" value="ECO:0007669"/>
    <property type="project" value="InterPro"/>
</dbReference>
<reference evidence="2" key="1">
    <citation type="submission" date="2021-03" db="EMBL/GenBank/DDBJ databases">
        <authorList>
            <person name="Tagirdzhanova G."/>
        </authorList>
    </citation>
    <scope>NUCLEOTIDE SEQUENCE</scope>
</reference>
<dbReference type="InterPro" id="IPR016181">
    <property type="entry name" value="Acyl_CoA_acyltransferase"/>
</dbReference>
<dbReference type="Pfam" id="PF00583">
    <property type="entry name" value="Acetyltransf_1"/>
    <property type="match status" value="1"/>
</dbReference>
<evidence type="ECO:0000259" key="1">
    <source>
        <dbReference type="PROSITE" id="PS51186"/>
    </source>
</evidence>
<gene>
    <name evidence="2" type="ORF">HETSPECPRED_007533</name>
</gene>
<dbReference type="AlphaFoldDB" id="A0A8H3FPZ1"/>
<dbReference type="PANTHER" id="PTHR42791">
    <property type="entry name" value="GNAT FAMILY ACETYLTRANSFERASE"/>
    <property type="match status" value="1"/>
</dbReference>
<dbReference type="CDD" id="cd04301">
    <property type="entry name" value="NAT_SF"/>
    <property type="match status" value="1"/>
</dbReference>
<dbReference type="InterPro" id="IPR052523">
    <property type="entry name" value="Trichothecene_AcTrans"/>
</dbReference>
<evidence type="ECO:0000313" key="3">
    <source>
        <dbReference type="Proteomes" id="UP000664521"/>
    </source>
</evidence>
<accession>A0A8H3FPZ1</accession>
<dbReference type="InterPro" id="IPR000182">
    <property type="entry name" value="GNAT_dom"/>
</dbReference>
<keyword evidence="3" id="KW-1185">Reference proteome</keyword>
<dbReference type="Proteomes" id="UP000664521">
    <property type="component" value="Unassembled WGS sequence"/>
</dbReference>
<dbReference type="EMBL" id="CAJPDS010000054">
    <property type="protein sequence ID" value="CAF9930071.1"/>
    <property type="molecule type" value="Genomic_DNA"/>
</dbReference>
<proteinExistence type="predicted"/>
<feature type="domain" description="N-acetyltransferase" evidence="1">
    <location>
        <begin position="67"/>
        <end position="207"/>
    </location>
</feature>
<name>A0A8H3FPZ1_9LECA</name>
<comment type="caution">
    <text evidence="2">The sequence shown here is derived from an EMBL/GenBank/DDBJ whole genome shotgun (WGS) entry which is preliminary data.</text>
</comment>
<dbReference type="PANTHER" id="PTHR42791:SF14">
    <property type="entry name" value="N-ACETYLTRANSFERASE DOMAIN-CONTAINING PROTEIN"/>
    <property type="match status" value="1"/>
</dbReference>
<sequence>MPFTTDLCTDTDFDRLFTIISTTFTQSQPIVQAFFPRHDTPAGHIYGRERLLLSHKTDPNARFVKATDTESGQIVGIAKWLVLHEDPHFEVVNVGGEREEGLRDDEEREFVRELLGQYFAPRASVVRKCGGKLVVLDILAVDPAYQGRGAGSMLVQWGLDLADKLGFESLVESTVNGRAVYEKHGFRLVKPMEFEYSEKFAARQKPNIFFFRRPAKRHDDA</sequence>
<dbReference type="PROSITE" id="PS51186">
    <property type="entry name" value="GNAT"/>
    <property type="match status" value="1"/>
</dbReference>
<dbReference type="SUPFAM" id="SSF55729">
    <property type="entry name" value="Acyl-CoA N-acyltransferases (Nat)"/>
    <property type="match status" value="1"/>
</dbReference>
<protein>
    <recommendedName>
        <fullName evidence="1">N-acetyltransferase domain-containing protein</fullName>
    </recommendedName>
</protein>
<dbReference type="OrthoDB" id="2832510at2759"/>
<organism evidence="2 3">
    <name type="scientific">Heterodermia speciosa</name>
    <dbReference type="NCBI Taxonomy" id="116794"/>
    <lineage>
        <taxon>Eukaryota</taxon>
        <taxon>Fungi</taxon>
        <taxon>Dikarya</taxon>
        <taxon>Ascomycota</taxon>
        <taxon>Pezizomycotina</taxon>
        <taxon>Lecanoromycetes</taxon>
        <taxon>OSLEUM clade</taxon>
        <taxon>Lecanoromycetidae</taxon>
        <taxon>Caliciales</taxon>
        <taxon>Physciaceae</taxon>
        <taxon>Heterodermia</taxon>
    </lineage>
</organism>